<reference evidence="2" key="2">
    <citation type="journal article" date="2022" name="Microbiol. Resour. Announc.">
        <title>Metagenome Sequencing to Explore Phylogenomics of Terrestrial Cyanobacteria.</title>
        <authorList>
            <person name="Ward R.D."/>
            <person name="Stajich J.E."/>
            <person name="Johansen J.R."/>
            <person name="Huntemann M."/>
            <person name="Clum A."/>
            <person name="Foster B."/>
            <person name="Foster B."/>
            <person name="Roux S."/>
            <person name="Palaniappan K."/>
            <person name="Varghese N."/>
            <person name="Mukherjee S."/>
            <person name="Reddy T.B.K."/>
            <person name="Daum C."/>
            <person name="Copeland A."/>
            <person name="Chen I.A."/>
            <person name="Ivanova N.N."/>
            <person name="Kyrpides N.C."/>
            <person name="Shapiro N."/>
            <person name="Eloe-Fadrosh E.A."/>
            <person name="Pietrasiak N."/>
        </authorList>
    </citation>
    <scope>NUCLEOTIDE SEQUENCE</scope>
    <source>
        <strain evidence="2">GSE-TBD4-15B</strain>
    </source>
</reference>
<dbReference type="EMBL" id="JAHHHV010000088">
    <property type="protein sequence ID" value="MBW4468407.1"/>
    <property type="molecule type" value="Genomic_DNA"/>
</dbReference>
<name>A0A951U8E6_9CYAN</name>
<evidence type="ECO:0000256" key="1">
    <source>
        <dbReference type="SAM" id="SignalP"/>
    </source>
</evidence>
<comment type="caution">
    <text evidence="2">The sequence shown here is derived from an EMBL/GenBank/DDBJ whole genome shotgun (WGS) entry which is preliminary data.</text>
</comment>
<feature type="chain" id="PRO_5037337201" evidence="1">
    <location>
        <begin position="30"/>
        <end position="79"/>
    </location>
</feature>
<feature type="signal peptide" evidence="1">
    <location>
        <begin position="1"/>
        <end position="29"/>
    </location>
</feature>
<dbReference type="AlphaFoldDB" id="A0A951U8E6"/>
<evidence type="ECO:0000313" key="2">
    <source>
        <dbReference type="EMBL" id="MBW4468407.1"/>
    </source>
</evidence>
<organism evidence="2 3">
    <name type="scientific">Pegethrix bostrychoides GSE-TBD4-15B</name>
    <dbReference type="NCBI Taxonomy" id="2839662"/>
    <lineage>
        <taxon>Bacteria</taxon>
        <taxon>Bacillati</taxon>
        <taxon>Cyanobacteriota</taxon>
        <taxon>Cyanophyceae</taxon>
        <taxon>Oculatellales</taxon>
        <taxon>Oculatellaceae</taxon>
        <taxon>Pegethrix</taxon>
    </lineage>
</organism>
<protein>
    <submittedName>
        <fullName evidence="2">Uncharacterized protein</fullName>
    </submittedName>
</protein>
<reference evidence="2" key="1">
    <citation type="submission" date="2021-05" db="EMBL/GenBank/DDBJ databases">
        <authorList>
            <person name="Pietrasiak N."/>
            <person name="Ward R."/>
            <person name="Stajich J.E."/>
            <person name="Kurbessoian T."/>
        </authorList>
    </citation>
    <scope>NUCLEOTIDE SEQUENCE</scope>
    <source>
        <strain evidence="2">GSE-TBD4-15B</strain>
    </source>
</reference>
<keyword evidence="1" id="KW-0732">Signal</keyword>
<sequence length="79" mass="8151">MVKKPDRAPLLIALCSVAGLLVGATSSQAEMNQCLNDATPSSQCLTQNPVAKRVEGMSMGLFAGAGAAVAATWRMKASR</sequence>
<gene>
    <name evidence="2" type="ORF">KME07_23520</name>
</gene>
<accession>A0A951U8E6</accession>
<evidence type="ECO:0000313" key="3">
    <source>
        <dbReference type="Proteomes" id="UP000707356"/>
    </source>
</evidence>
<proteinExistence type="predicted"/>
<dbReference type="Proteomes" id="UP000707356">
    <property type="component" value="Unassembled WGS sequence"/>
</dbReference>